<sequence length="234" mass="25693">MNGILELVAMFVYHTDSAVWESVYVPDNGDTQHKQQVWPRIRHPHLALRLGHHILLMASKADAPPSLFDTHTREWSCHRGEGECVMQGELDAGVSLGDCVYLACHQGTDSARPSIYRVTLTCPTPSPDAATGKALRWEKVAGEDHTVTHAAGIQQLVHPPETFLVACGRFLLYTSEGSVSVFDTVAGAWAPRRSVPPTRSLTSMSHMWGMGDGVYGVRTRGGVLRMYADVEEVD</sequence>
<name>A0A9K3D2M8_9EUKA</name>
<proteinExistence type="predicted"/>
<accession>A0A9K3D2M8</accession>
<keyword evidence="2" id="KW-1185">Reference proteome</keyword>
<dbReference type="Proteomes" id="UP000265618">
    <property type="component" value="Unassembled WGS sequence"/>
</dbReference>
<gene>
    <name evidence="1" type="ORF">KIPB_008332</name>
</gene>
<organism evidence="1 2">
    <name type="scientific">Kipferlia bialata</name>
    <dbReference type="NCBI Taxonomy" id="797122"/>
    <lineage>
        <taxon>Eukaryota</taxon>
        <taxon>Metamonada</taxon>
        <taxon>Carpediemonas-like organisms</taxon>
        <taxon>Kipferlia</taxon>
    </lineage>
</organism>
<evidence type="ECO:0000313" key="2">
    <source>
        <dbReference type="Proteomes" id="UP000265618"/>
    </source>
</evidence>
<reference evidence="1 2" key="1">
    <citation type="journal article" date="2018" name="PLoS ONE">
        <title>The draft genome of Kipferlia bialata reveals reductive genome evolution in fornicate parasites.</title>
        <authorList>
            <person name="Tanifuji G."/>
            <person name="Takabayashi S."/>
            <person name="Kume K."/>
            <person name="Takagi M."/>
            <person name="Nakayama T."/>
            <person name="Kamikawa R."/>
            <person name="Inagaki Y."/>
            <person name="Hashimoto T."/>
        </authorList>
    </citation>
    <scope>NUCLEOTIDE SEQUENCE [LARGE SCALE GENOMIC DNA]</scope>
    <source>
        <strain evidence="1">NY0173</strain>
    </source>
</reference>
<dbReference type="AlphaFoldDB" id="A0A9K3D2M8"/>
<evidence type="ECO:0000313" key="1">
    <source>
        <dbReference type="EMBL" id="GIQ86470.1"/>
    </source>
</evidence>
<comment type="caution">
    <text evidence="1">The sequence shown here is derived from an EMBL/GenBank/DDBJ whole genome shotgun (WGS) entry which is preliminary data.</text>
</comment>
<dbReference type="EMBL" id="BDIP01002553">
    <property type="protein sequence ID" value="GIQ86470.1"/>
    <property type="molecule type" value="Genomic_DNA"/>
</dbReference>
<protein>
    <submittedName>
        <fullName evidence="1">Uncharacterized protein</fullName>
    </submittedName>
</protein>